<feature type="domain" description="HTH crp-type" evidence="5">
    <location>
        <begin position="149"/>
        <end position="222"/>
    </location>
</feature>
<evidence type="ECO:0000259" key="5">
    <source>
        <dbReference type="PROSITE" id="PS51063"/>
    </source>
</evidence>
<dbReference type="SUPFAM" id="SSF51206">
    <property type="entry name" value="cAMP-binding domain-like"/>
    <property type="match status" value="1"/>
</dbReference>
<sequence length="230" mass="26052">MHLDTIRPILSQSPWFKSLPQDIIEQLVTAAKLKRVETGQLVYQKHDLGDGLYCVMSGKVRLSNVTLEGKELILTWMQAGNWFGEISLFDGLPRAHDAHAETPCELLKISSHDFKALLVEHPILYPHFMRLLCQRIRTTFSFIDETGSLSLKGKLCGRILLLAEGLEHQAPVENGTTLRISQESLALMLHSSRQTVNKLLQELQAQEVIQVHYGQVTIIDYLKLKTLCQI</sequence>
<gene>
    <name evidence="6" type="ORF">FX988_03562</name>
</gene>
<dbReference type="InterPro" id="IPR014710">
    <property type="entry name" value="RmlC-like_jellyroll"/>
</dbReference>
<dbReference type="InterPro" id="IPR018490">
    <property type="entry name" value="cNMP-bd_dom_sf"/>
</dbReference>
<dbReference type="Proteomes" id="UP000464524">
    <property type="component" value="Chromosome"/>
</dbReference>
<dbReference type="GO" id="GO:0003700">
    <property type="term" value="F:DNA-binding transcription factor activity"/>
    <property type="evidence" value="ECO:0007669"/>
    <property type="project" value="TreeGrafter"/>
</dbReference>
<proteinExistence type="predicted"/>
<protein>
    <submittedName>
        <fullName evidence="6">cAMP-activated global transcriptional regulator CRP</fullName>
    </submittedName>
</protein>
<dbReference type="OrthoDB" id="6881322at2"/>
<dbReference type="RefSeq" id="WP_160181405.1">
    <property type="nucleotide sequence ID" value="NZ_CP047656.1"/>
</dbReference>
<dbReference type="SMART" id="SM00100">
    <property type="entry name" value="cNMP"/>
    <property type="match status" value="1"/>
</dbReference>
<dbReference type="Gene3D" id="1.10.10.10">
    <property type="entry name" value="Winged helix-like DNA-binding domain superfamily/Winged helix DNA-binding domain"/>
    <property type="match status" value="1"/>
</dbReference>
<dbReference type="PANTHER" id="PTHR24567:SF74">
    <property type="entry name" value="HTH-TYPE TRANSCRIPTIONAL REGULATOR ARCR"/>
    <property type="match status" value="1"/>
</dbReference>
<keyword evidence="3" id="KW-0804">Transcription</keyword>
<dbReference type="PROSITE" id="PS50042">
    <property type="entry name" value="CNMP_BINDING_3"/>
    <property type="match status" value="1"/>
</dbReference>
<dbReference type="Gene3D" id="2.60.120.10">
    <property type="entry name" value="Jelly Rolls"/>
    <property type="match status" value="1"/>
</dbReference>
<keyword evidence="2" id="KW-0238">DNA-binding</keyword>
<dbReference type="AlphaFoldDB" id="A0A857JQE4"/>
<keyword evidence="1" id="KW-0805">Transcription regulation</keyword>
<dbReference type="GO" id="GO:0003677">
    <property type="term" value="F:DNA binding"/>
    <property type="evidence" value="ECO:0007669"/>
    <property type="project" value="UniProtKB-KW"/>
</dbReference>
<dbReference type="InterPro" id="IPR050397">
    <property type="entry name" value="Env_Response_Regulators"/>
</dbReference>
<dbReference type="GO" id="GO:0005829">
    <property type="term" value="C:cytosol"/>
    <property type="evidence" value="ECO:0007669"/>
    <property type="project" value="TreeGrafter"/>
</dbReference>
<evidence type="ECO:0000256" key="3">
    <source>
        <dbReference type="ARBA" id="ARBA00023163"/>
    </source>
</evidence>
<dbReference type="InterPro" id="IPR036388">
    <property type="entry name" value="WH-like_DNA-bd_sf"/>
</dbReference>
<dbReference type="CDD" id="cd00038">
    <property type="entry name" value="CAP_ED"/>
    <property type="match status" value="1"/>
</dbReference>
<keyword evidence="7" id="KW-1185">Reference proteome</keyword>
<dbReference type="SUPFAM" id="SSF46785">
    <property type="entry name" value="Winged helix' DNA-binding domain"/>
    <property type="match status" value="1"/>
</dbReference>
<dbReference type="Pfam" id="PF00027">
    <property type="entry name" value="cNMP_binding"/>
    <property type="match status" value="1"/>
</dbReference>
<dbReference type="InterPro" id="IPR000595">
    <property type="entry name" value="cNMP-bd_dom"/>
</dbReference>
<dbReference type="KEGG" id="pmes:FX988_03562"/>
<evidence type="ECO:0000313" key="6">
    <source>
        <dbReference type="EMBL" id="QHJ13301.1"/>
    </source>
</evidence>
<dbReference type="PROSITE" id="PS51063">
    <property type="entry name" value="HTH_CRP_2"/>
    <property type="match status" value="1"/>
</dbReference>
<accession>A0A857JQE4</accession>
<reference evidence="6 7" key="1">
    <citation type="submission" date="2019-12" db="EMBL/GenBank/DDBJ databases">
        <title>Genome sequencing and assembly of endphytes of Porphyra tenera.</title>
        <authorList>
            <person name="Park J.M."/>
            <person name="Shin R."/>
            <person name="Jo S.H."/>
        </authorList>
    </citation>
    <scope>NUCLEOTIDE SEQUENCE [LARGE SCALE GENOMIC DNA]</scope>
    <source>
        <strain evidence="6 7">GPM4</strain>
    </source>
</reference>
<dbReference type="PANTHER" id="PTHR24567">
    <property type="entry name" value="CRP FAMILY TRANSCRIPTIONAL REGULATORY PROTEIN"/>
    <property type="match status" value="1"/>
</dbReference>
<dbReference type="SMART" id="SM00419">
    <property type="entry name" value="HTH_CRP"/>
    <property type="match status" value="1"/>
</dbReference>
<feature type="domain" description="Cyclic nucleotide-binding" evidence="4">
    <location>
        <begin position="15"/>
        <end position="118"/>
    </location>
</feature>
<dbReference type="Pfam" id="PF13545">
    <property type="entry name" value="HTH_Crp_2"/>
    <property type="match status" value="1"/>
</dbReference>
<dbReference type="InterPro" id="IPR012318">
    <property type="entry name" value="HTH_CRP"/>
</dbReference>
<name>A0A857JQE4_9ALTE</name>
<organism evidence="6 7">
    <name type="scientific">Paraglaciecola mesophila</name>
    <dbReference type="NCBI Taxonomy" id="197222"/>
    <lineage>
        <taxon>Bacteria</taxon>
        <taxon>Pseudomonadati</taxon>
        <taxon>Pseudomonadota</taxon>
        <taxon>Gammaproteobacteria</taxon>
        <taxon>Alteromonadales</taxon>
        <taxon>Alteromonadaceae</taxon>
        <taxon>Paraglaciecola</taxon>
    </lineage>
</organism>
<dbReference type="EMBL" id="CP047656">
    <property type="protein sequence ID" value="QHJ13301.1"/>
    <property type="molecule type" value="Genomic_DNA"/>
</dbReference>
<evidence type="ECO:0000256" key="1">
    <source>
        <dbReference type="ARBA" id="ARBA00023015"/>
    </source>
</evidence>
<evidence type="ECO:0000313" key="7">
    <source>
        <dbReference type="Proteomes" id="UP000464524"/>
    </source>
</evidence>
<evidence type="ECO:0000259" key="4">
    <source>
        <dbReference type="PROSITE" id="PS50042"/>
    </source>
</evidence>
<evidence type="ECO:0000256" key="2">
    <source>
        <dbReference type="ARBA" id="ARBA00023125"/>
    </source>
</evidence>
<dbReference type="InterPro" id="IPR036390">
    <property type="entry name" value="WH_DNA-bd_sf"/>
</dbReference>